<evidence type="ECO:0000313" key="3">
    <source>
        <dbReference type="EMBL" id="POS82352.1"/>
    </source>
</evidence>
<dbReference type="Pfam" id="PF00022">
    <property type="entry name" value="Actin"/>
    <property type="match status" value="1"/>
</dbReference>
<name>A0A2S4PJX7_9PEZI</name>
<comment type="similarity">
    <text evidence="1">Belongs to the actin family.</text>
</comment>
<dbReference type="SMART" id="SM00268">
    <property type="entry name" value="ACTIN"/>
    <property type="match status" value="1"/>
</dbReference>
<dbReference type="Proteomes" id="UP000237438">
    <property type="component" value="Unassembled WGS sequence"/>
</dbReference>
<evidence type="ECO:0008006" key="5">
    <source>
        <dbReference type="Google" id="ProtNLM"/>
    </source>
</evidence>
<dbReference type="PANTHER" id="PTHR11937">
    <property type="entry name" value="ACTIN"/>
    <property type="match status" value="1"/>
</dbReference>
<protein>
    <recommendedName>
        <fullName evidence="5">Actin-like ATPase domain-containing protein</fullName>
    </recommendedName>
</protein>
<dbReference type="STRING" id="225359.A0A2S4PJX7"/>
<dbReference type="InterPro" id="IPR004000">
    <property type="entry name" value="Actin"/>
</dbReference>
<feature type="compositionally biased region" description="Basic and acidic residues" evidence="2">
    <location>
        <begin position="430"/>
        <end position="441"/>
    </location>
</feature>
<dbReference type="AlphaFoldDB" id="A0A2S4PJX7"/>
<feature type="compositionally biased region" description="Polar residues" evidence="2">
    <location>
        <begin position="523"/>
        <end position="533"/>
    </location>
</feature>
<feature type="region of interest" description="Disordered" evidence="2">
    <location>
        <begin position="523"/>
        <end position="557"/>
    </location>
</feature>
<evidence type="ECO:0000256" key="2">
    <source>
        <dbReference type="SAM" id="MobiDB-lite"/>
    </source>
</evidence>
<keyword evidence="4" id="KW-1185">Reference proteome</keyword>
<dbReference type="Gene3D" id="3.90.640.60">
    <property type="match status" value="1"/>
</dbReference>
<feature type="region of interest" description="Disordered" evidence="2">
    <location>
        <begin position="377"/>
        <end position="441"/>
    </location>
</feature>
<evidence type="ECO:0000256" key="1">
    <source>
        <dbReference type="RuleBase" id="RU000487"/>
    </source>
</evidence>
<proteinExistence type="inferred from homology"/>
<dbReference type="Gene3D" id="3.30.420.40">
    <property type="match status" value="3"/>
</dbReference>
<comment type="caution">
    <text evidence="3">The sequence shown here is derived from an EMBL/GenBank/DDBJ whole genome shotgun (WGS) entry which is preliminary data.</text>
</comment>
<sequence length="678" mass="74210">MPPFKDEHILIIVPGSQTTLAQLGLPESFTTPSHRFPTRMFRAPDGKSWEPHRICERPKEPSDGDVVMNGTNEEQETELVEYTDQDEGAIWPLKEGRIENLPAFLALLQHIHNTFSPTLHTPILLVSQPSWTAKNHEDITQFIFEKFKTPGLCIIDSALATSYAYGVANATVIDVGFEKTDITAILDFVISARGTVSDSGGEGITRRLMERLKSKDFTRDMAEQLKRSPICEILPPGIPLPIAGTTETTIVNEVLNSKSTDVVSTGVAISSADIKIPEMIPEKIEDKFIENEGVLDIAAIVTSGKTQDFLAKKEKEKAERTAARKATKDAEKAEAILNANKPVKLPNSRKPRAIFHYEEYVKNVTNLLKTSDSQKAISSTSDTANPDQALNTAVSSEPAVPEEDGVAKVDQPNDAQKEDGAAKIDQPNDAQKEEKKRISEEKLHHVRRDIEVGIERFQGADNGYMDAIADTVYRTILSVDEISKRQDAWESLIICGSGSKVRGFKEALLGVLSNRYLVTPSSAPTFTSETPPNLGTPRGTPSAMGSMTPNTSFPSSIAPTQITGVGNQNFLTTPMNPMMAQISNQPNINPSSNFPGTPATAAAATTVSQNQKSRSQTPTSIKLVNPPTYFPEWKQFEEAIFLGSQVAAKVFFVNDQGQSKAFLSRMEFNEDGPTAIHQ</sequence>
<reference evidence="3 4" key="1">
    <citation type="submission" date="2017-10" db="EMBL/GenBank/DDBJ databases">
        <title>Development of genomic resources for the powdery mildew, Erysiphe pulchra.</title>
        <authorList>
            <person name="Wadl P.A."/>
            <person name="Mack B.M."/>
            <person name="Moore G."/>
            <person name="Beltz S.B."/>
        </authorList>
    </citation>
    <scope>NUCLEOTIDE SEQUENCE [LARGE SCALE GENOMIC DNA]</scope>
    <source>
        <strain evidence="3">Cflorida</strain>
    </source>
</reference>
<dbReference type="SUPFAM" id="SSF53067">
    <property type="entry name" value="Actin-like ATPase domain"/>
    <property type="match status" value="2"/>
</dbReference>
<dbReference type="EMBL" id="PEDP01003059">
    <property type="protein sequence ID" value="POS82352.1"/>
    <property type="molecule type" value="Genomic_DNA"/>
</dbReference>
<organism evidence="3 4">
    <name type="scientific">Erysiphe pulchra</name>
    <dbReference type="NCBI Taxonomy" id="225359"/>
    <lineage>
        <taxon>Eukaryota</taxon>
        <taxon>Fungi</taxon>
        <taxon>Dikarya</taxon>
        <taxon>Ascomycota</taxon>
        <taxon>Pezizomycotina</taxon>
        <taxon>Leotiomycetes</taxon>
        <taxon>Erysiphales</taxon>
        <taxon>Erysiphaceae</taxon>
        <taxon>Erysiphe</taxon>
    </lineage>
</organism>
<gene>
    <name evidence="3" type="ORF">EPUL_006180</name>
</gene>
<evidence type="ECO:0000313" key="4">
    <source>
        <dbReference type="Proteomes" id="UP000237438"/>
    </source>
</evidence>
<feature type="compositionally biased region" description="Polar residues" evidence="2">
    <location>
        <begin position="543"/>
        <end position="557"/>
    </location>
</feature>
<dbReference type="InterPro" id="IPR043129">
    <property type="entry name" value="ATPase_NBD"/>
</dbReference>
<feature type="non-terminal residue" evidence="3">
    <location>
        <position position="678"/>
    </location>
</feature>
<dbReference type="OrthoDB" id="74201at2759"/>
<feature type="compositionally biased region" description="Polar residues" evidence="2">
    <location>
        <begin position="377"/>
        <end position="395"/>
    </location>
</feature>
<accession>A0A2S4PJX7</accession>